<sequence>MRRVLFALLTGGALLTASACGTAPGGAGSNPAPGTSTAASTSAVGTACEALAKVYDKNMASYAQALTSLTADPKAVAKAQQSLAAFASDVQEATGTSPDAAMKTAGQETAKLMRDKSADAKFFGAIKTPDDVSKAMSQTLTAWLAPVQSKCA</sequence>
<dbReference type="EMBL" id="PVMZ01000004">
    <property type="protein sequence ID" value="PRX22544.1"/>
    <property type="molecule type" value="Genomic_DNA"/>
</dbReference>
<dbReference type="PROSITE" id="PS51257">
    <property type="entry name" value="PROKAR_LIPOPROTEIN"/>
    <property type="match status" value="1"/>
</dbReference>
<dbReference type="Proteomes" id="UP000239415">
    <property type="component" value="Unassembled WGS sequence"/>
</dbReference>
<name>A0A2T0KGH2_9ACTN</name>
<keyword evidence="1" id="KW-0732">Signal</keyword>
<evidence type="ECO:0000313" key="2">
    <source>
        <dbReference type="EMBL" id="PRX22544.1"/>
    </source>
</evidence>
<gene>
    <name evidence="2" type="ORF">CLV67_10471</name>
</gene>
<feature type="signal peptide" evidence="1">
    <location>
        <begin position="1"/>
        <end position="19"/>
    </location>
</feature>
<evidence type="ECO:0000256" key="1">
    <source>
        <dbReference type="SAM" id="SignalP"/>
    </source>
</evidence>
<evidence type="ECO:0000313" key="3">
    <source>
        <dbReference type="Proteomes" id="UP000239415"/>
    </source>
</evidence>
<keyword evidence="3" id="KW-1185">Reference proteome</keyword>
<dbReference type="OrthoDB" id="3298077at2"/>
<reference evidence="2 3" key="1">
    <citation type="submission" date="2018-03" db="EMBL/GenBank/DDBJ databases">
        <title>Genomic Encyclopedia of Archaeal and Bacterial Type Strains, Phase II (KMG-II): from individual species to whole genera.</title>
        <authorList>
            <person name="Goeker M."/>
        </authorList>
    </citation>
    <scope>NUCLEOTIDE SEQUENCE [LARGE SCALE GENOMIC DNA]</scope>
    <source>
        <strain evidence="2 3">DSM 43146</strain>
    </source>
</reference>
<proteinExistence type="predicted"/>
<comment type="caution">
    <text evidence="2">The sequence shown here is derived from an EMBL/GenBank/DDBJ whole genome shotgun (WGS) entry which is preliminary data.</text>
</comment>
<feature type="chain" id="PRO_5015451104" evidence="1">
    <location>
        <begin position="20"/>
        <end position="152"/>
    </location>
</feature>
<accession>A0A2T0KGH2</accession>
<dbReference type="RefSeq" id="WP_106317297.1">
    <property type="nucleotide sequence ID" value="NZ_BOMO01000019.1"/>
</dbReference>
<protein>
    <submittedName>
        <fullName evidence="2">Uncharacterized protein</fullName>
    </submittedName>
</protein>
<organism evidence="2 3">
    <name type="scientific">Actinoplanes italicus</name>
    <dbReference type="NCBI Taxonomy" id="113567"/>
    <lineage>
        <taxon>Bacteria</taxon>
        <taxon>Bacillati</taxon>
        <taxon>Actinomycetota</taxon>
        <taxon>Actinomycetes</taxon>
        <taxon>Micromonosporales</taxon>
        <taxon>Micromonosporaceae</taxon>
        <taxon>Actinoplanes</taxon>
    </lineage>
</organism>
<dbReference type="AlphaFoldDB" id="A0A2T0KGH2"/>